<organism evidence="1">
    <name type="scientific">Christensenella massiliensis</name>
    <dbReference type="NCBI Taxonomy" id="1805714"/>
    <lineage>
        <taxon>Bacteria</taxon>
        <taxon>Bacillati</taxon>
        <taxon>Bacillota</taxon>
        <taxon>Clostridia</taxon>
        <taxon>Christensenellales</taxon>
        <taxon>Christensenellaceae</taxon>
        <taxon>Christensenella</taxon>
    </lineage>
</organism>
<dbReference type="RefSeq" id="WP_353423707.1">
    <property type="nucleotide sequence ID" value="NZ_CP117826.1"/>
</dbReference>
<dbReference type="InterPro" id="IPR008183">
    <property type="entry name" value="Aldose_1/G6P_1-epimerase"/>
</dbReference>
<evidence type="ECO:0008006" key="3">
    <source>
        <dbReference type="Google" id="ProtNLM"/>
    </source>
</evidence>
<dbReference type="SUPFAM" id="SSF74650">
    <property type="entry name" value="Galactose mutarotase-like"/>
    <property type="match status" value="1"/>
</dbReference>
<dbReference type="GO" id="GO:0005975">
    <property type="term" value="P:carbohydrate metabolic process"/>
    <property type="evidence" value="ECO:0007669"/>
    <property type="project" value="InterPro"/>
</dbReference>
<evidence type="ECO:0000313" key="2">
    <source>
        <dbReference type="EMBL" id="XCC62695.1"/>
    </source>
</evidence>
<dbReference type="InterPro" id="IPR014718">
    <property type="entry name" value="GH-type_carb-bd"/>
</dbReference>
<dbReference type="InterPro" id="IPR011013">
    <property type="entry name" value="Gal_mutarotase_sf_dom"/>
</dbReference>
<protein>
    <recommendedName>
        <fullName evidence="3">Aldose epimerase</fullName>
    </recommendedName>
</protein>
<dbReference type="GO" id="GO:0030246">
    <property type="term" value="F:carbohydrate binding"/>
    <property type="evidence" value="ECO:0007669"/>
    <property type="project" value="InterPro"/>
</dbReference>
<reference evidence="1" key="1">
    <citation type="submission" date="2023-02" db="EMBL/GenBank/DDBJ databases">
        <title>Gut commensal Christensenella minuta modulates host metabolism via a new class of secondary bile acids.</title>
        <authorList>
            <person name="Liu C."/>
        </authorList>
    </citation>
    <scope>NUCLEOTIDE SEQUENCE</scope>
    <source>
        <strain evidence="1">CA70</strain>
    </source>
</reference>
<evidence type="ECO:0000313" key="1">
    <source>
        <dbReference type="EMBL" id="XCC62685.1"/>
    </source>
</evidence>
<sequence>MRKLIIQNKENNLIGEIVPDYGGMLTKLLYRGREIITIDESKLYTTNVIAGGCPVLFPFPSRTADDRYTIDGKEYAMPFHGLVKNAAFGIQEATENSVTLYITNNETSMQEHFPFDFRLEVTYRMENGHVVFNAVVRNRSDRPMPHYFGWHHYFKVSDKSRLRYKIDMEEYVNYLDGTKRRYDSEIDFTKPGDYVFSKKHSNETKIINQADGYQVSIQTDDAFEALVVCTLFDGLVTAEPWLGTPNAINEGRYVKWVAPHTSESYTVTLELSEI</sequence>
<dbReference type="PANTHER" id="PTHR11122">
    <property type="entry name" value="APOSPORY-ASSOCIATED PROTEIN C-RELATED"/>
    <property type="match status" value="1"/>
</dbReference>
<gene>
    <name evidence="1" type="ORF">PUP29_01780</name>
    <name evidence="2" type="ORF">PUP29_01840</name>
</gene>
<dbReference type="EMBL" id="CP117826">
    <property type="protein sequence ID" value="XCC62685.1"/>
    <property type="molecule type" value="Genomic_DNA"/>
</dbReference>
<accession>A0AAU8A9W7</accession>
<name>A0AAU8A9W7_9FIRM</name>
<proteinExistence type="predicted"/>
<dbReference type="AlphaFoldDB" id="A0AAU8A9W7"/>
<dbReference type="EMBL" id="CP117826">
    <property type="protein sequence ID" value="XCC62695.1"/>
    <property type="molecule type" value="Genomic_DNA"/>
</dbReference>
<dbReference type="Pfam" id="PF01263">
    <property type="entry name" value="Aldose_epim"/>
    <property type="match status" value="1"/>
</dbReference>
<dbReference type="PANTHER" id="PTHR11122:SF13">
    <property type="entry name" value="GLUCOSE-6-PHOSPHATE 1-EPIMERASE"/>
    <property type="match status" value="1"/>
</dbReference>
<dbReference type="GO" id="GO:0016853">
    <property type="term" value="F:isomerase activity"/>
    <property type="evidence" value="ECO:0007669"/>
    <property type="project" value="InterPro"/>
</dbReference>
<dbReference type="Gene3D" id="2.70.98.10">
    <property type="match status" value="1"/>
</dbReference>